<keyword evidence="5" id="KW-1185">Reference proteome</keyword>
<dbReference type="Gene3D" id="2.40.160.180">
    <property type="entry name" value="Carbohydrate-selective porin OprB"/>
    <property type="match status" value="1"/>
</dbReference>
<evidence type="ECO:0000313" key="4">
    <source>
        <dbReference type="EMBL" id="QJR37708.1"/>
    </source>
</evidence>
<evidence type="ECO:0000256" key="2">
    <source>
        <dbReference type="RuleBase" id="RU363072"/>
    </source>
</evidence>
<evidence type="ECO:0008006" key="6">
    <source>
        <dbReference type="Google" id="ProtNLM"/>
    </source>
</evidence>
<organism evidence="4 5">
    <name type="scientific">Gemmatimonas groenlandica</name>
    <dbReference type="NCBI Taxonomy" id="2732249"/>
    <lineage>
        <taxon>Bacteria</taxon>
        <taxon>Pseudomonadati</taxon>
        <taxon>Gemmatimonadota</taxon>
        <taxon>Gemmatimonadia</taxon>
        <taxon>Gemmatimonadales</taxon>
        <taxon>Gemmatimonadaceae</taxon>
        <taxon>Gemmatimonas</taxon>
    </lineage>
</organism>
<dbReference type="Proteomes" id="UP000500938">
    <property type="component" value="Chromosome"/>
</dbReference>
<comment type="similarity">
    <text evidence="1 2">Belongs to the OprB family.</text>
</comment>
<dbReference type="GO" id="GO:0016020">
    <property type="term" value="C:membrane"/>
    <property type="evidence" value="ECO:0007669"/>
    <property type="project" value="InterPro"/>
</dbReference>
<accession>A0A6M4IUA1</accession>
<evidence type="ECO:0000313" key="5">
    <source>
        <dbReference type="Proteomes" id="UP000500938"/>
    </source>
</evidence>
<dbReference type="InterPro" id="IPR007049">
    <property type="entry name" value="Carb-sel_porin_OprB"/>
</dbReference>
<reference evidence="4 5" key="1">
    <citation type="submission" date="2020-05" db="EMBL/GenBank/DDBJ databases">
        <title>Complete genome sequence of Gemmatimonas greenlandica TET16.</title>
        <authorList>
            <person name="Zeng Y."/>
        </authorList>
    </citation>
    <scope>NUCLEOTIDE SEQUENCE [LARGE SCALE GENOMIC DNA]</scope>
    <source>
        <strain evidence="4 5">TET16</strain>
    </source>
</reference>
<keyword evidence="3" id="KW-1133">Transmembrane helix</keyword>
<name>A0A6M4IUA1_9BACT</name>
<dbReference type="GO" id="GO:0015288">
    <property type="term" value="F:porin activity"/>
    <property type="evidence" value="ECO:0007669"/>
    <property type="project" value="InterPro"/>
</dbReference>
<dbReference type="PANTHER" id="PTHR37944:SF1">
    <property type="entry name" value="PORIN B"/>
    <property type="match status" value="1"/>
</dbReference>
<dbReference type="EMBL" id="CP053085">
    <property type="protein sequence ID" value="QJR37708.1"/>
    <property type="molecule type" value="Genomic_DNA"/>
</dbReference>
<dbReference type="InterPro" id="IPR038673">
    <property type="entry name" value="OprB_sf"/>
</dbReference>
<keyword evidence="3" id="KW-0812">Transmembrane</keyword>
<dbReference type="KEGG" id="ggr:HKW67_20375"/>
<sequence>MPNYDSPTTTVRSNATSSSRNLAIAVCLIIGIAAVSVRAIVVDGDTPTRTRVARTSRIAPLASRAAPTREVASTAIARDAVSPSKAVETSNAARIEASTKGARLSDVARPSAVVPTVPSALSHSVQLTPAIPTAAALTGSSLLSPGTTPVAADPFRRAPLDWRAIVAHPGVTFGFEEITDASAGSSAFSGARSVRTHSNLELTLDLDSLLGWRGLTIYAQHKTKTGRNGSGEAAFVQNFSNIDADDFRALGEVWVEQRVLRDRLSIKAGRIDFNSVFAGTDNGASFLNASMGFSPSIVAAPTFPLPTWGVEATVSPWSLFNVGVGVFDGRDGAPAPVGGTSRFQIAQANQQWALGRSQLVGRVGAGAWRHTGMFSALGADPDADPGVAGTRGWYATLDQTLWEGRARGDDADNHASVAAFAQMGTSSPNVQSIHAHRGVGFTVAGLLAARPSDLIGVGVTHASWGSGRETIGELFYQLPVTSHLSLVADVQRVRRLDGPSLRAFGNVATMRTVLSF</sequence>
<proteinExistence type="inferred from homology"/>
<dbReference type="InterPro" id="IPR052932">
    <property type="entry name" value="OprB_Porin"/>
</dbReference>
<dbReference type="Pfam" id="PF04966">
    <property type="entry name" value="OprB"/>
    <property type="match status" value="1"/>
</dbReference>
<gene>
    <name evidence="4" type="ORF">HKW67_20375</name>
</gene>
<evidence type="ECO:0000256" key="3">
    <source>
        <dbReference type="SAM" id="Phobius"/>
    </source>
</evidence>
<dbReference type="GO" id="GO:0008643">
    <property type="term" value="P:carbohydrate transport"/>
    <property type="evidence" value="ECO:0007669"/>
    <property type="project" value="InterPro"/>
</dbReference>
<dbReference type="PANTHER" id="PTHR37944">
    <property type="entry name" value="PORIN B"/>
    <property type="match status" value="1"/>
</dbReference>
<evidence type="ECO:0000256" key="1">
    <source>
        <dbReference type="ARBA" id="ARBA00008769"/>
    </source>
</evidence>
<protein>
    <recommendedName>
        <fullName evidence="6">Porin</fullName>
    </recommendedName>
</protein>
<dbReference type="RefSeq" id="WP_171227143.1">
    <property type="nucleotide sequence ID" value="NZ_CP053085.1"/>
</dbReference>
<dbReference type="AlphaFoldDB" id="A0A6M4IUA1"/>
<feature type="transmembrane region" description="Helical" evidence="3">
    <location>
        <begin position="21"/>
        <end position="41"/>
    </location>
</feature>
<keyword evidence="3" id="KW-0472">Membrane</keyword>